<evidence type="ECO:0000259" key="1">
    <source>
        <dbReference type="Pfam" id="PF13472"/>
    </source>
</evidence>
<feature type="non-terminal residue" evidence="2">
    <location>
        <position position="1"/>
    </location>
</feature>
<dbReference type="InterPro" id="IPR051532">
    <property type="entry name" value="Ester_Hydrolysis_Enzymes"/>
</dbReference>
<dbReference type="CDD" id="cd01833">
    <property type="entry name" value="XynB_like"/>
    <property type="match status" value="1"/>
</dbReference>
<dbReference type="InterPro" id="IPR036514">
    <property type="entry name" value="SGNH_hydro_sf"/>
</dbReference>
<gene>
    <name evidence="2" type="ORF">R3P38DRAFT_3098110</name>
</gene>
<feature type="domain" description="SGNH hydrolase-type esterase" evidence="1">
    <location>
        <begin position="19"/>
        <end position="199"/>
    </location>
</feature>
<dbReference type="InterPro" id="IPR013830">
    <property type="entry name" value="SGNH_hydro"/>
</dbReference>
<dbReference type="Gene3D" id="3.40.50.1110">
    <property type="entry name" value="SGNH hydrolase"/>
    <property type="match status" value="1"/>
</dbReference>
<dbReference type="SUPFAM" id="SSF52266">
    <property type="entry name" value="SGNH hydrolase"/>
    <property type="match status" value="1"/>
</dbReference>
<protein>
    <submittedName>
        <fullName evidence="2">Lipolytic enzyme</fullName>
    </submittedName>
</protein>
<comment type="caution">
    <text evidence="2">The sequence shown here is derived from an EMBL/GenBank/DDBJ whole genome shotgun (WGS) entry which is preliminary data.</text>
</comment>
<sequence>MSASTSSAFSGKTCRIMPLGASITFGTGSTHESGYRAHLYDLLTADGNTVQMVGSQSGGSFAQPRNEGYPGYFISQVHRRAVAAMPIYKPNIVTILVGTNDVGANLDAVNAPLRLTKMIQDVLDRDGQAAGVCVVVSTLPPNRDSRANARITSYNAALLDVVRDFVDAGRAVLLVDCHAVVGVEDLEDGTHPNDAAYERMARVFYDGIQEAFVKGWIFDVHASEA</sequence>
<dbReference type="Proteomes" id="UP001362999">
    <property type="component" value="Unassembled WGS sequence"/>
</dbReference>
<proteinExistence type="predicted"/>
<evidence type="ECO:0000313" key="3">
    <source>
        <dbReference type="Proteomes" id="UP001362999"/>
    </source>
</evidence>
<dbReference type="PANTHER" id="PTHR30383:SF5">
    <property type="entry name" value="SGNH HYDROLASE-TYPE ESTERASE DOMAIN-CONTAINING PROTEIN"/>
    <property type="match status" value="1"/>
</dbReference>
<dbReference type="GO" id="GO:0004622">
    <property type="term" value="F:phosphatidylcholine lysophospholipase activity"/>
    <property type="evidence" value="ECO:0007669"/>
    <property type="project" value="TreeGrafter"/>
</dbReference>
<dbReference type="AlphaFoldDB" id="A0AAV9ZNJ9"/>
<dbReference type="PANTHER" id="PTHR30383">
    <property type="entry name" value="THIOESTERASE 1/PROTEASE 1/LYSOPHOSPHOLIPASE L1"/>
    <property type="match status" value="1"/>
</dbReference>
<name>A0AAV9ZNJ9_9AGAR</name>
<organism evidence="2 3">
    <name type="scientific">Favolaschia claudopus</name>
    <dbReference type="NCBI Taxonomy" id="2862362"/>
    <lineage>
        <taxon>Eukaryota</taxon>
        <taxon>Fungi</taxon>
        <taxon>Dikarya</taxon>
        <taxon>Basidiomycota</taxon>
        <taxon>Agaricomycotina</taxon>
        <taxon>Agaricomycetes</taxon>
        <taxon>Agaricomycetidae</taxon>
        <taxon>Agaricales</taxon>
        <taxon>Marasmiineae</taxon>
        <taxon>Mycenaceae</taxon>
        <taxon>Favolaschia</taxon>
    </lineage>
</organism>
<evidence type="ECO:0000313" key="2">
    <source>
        <dbReference type="EMBL" id="KAK6988066.1"/>
    </source>
</evidence>
<reference evidence="2 3" key="1">
    <citation type="journal article" date="2024" name="J Genomics">
        <title>Draft genome sequencing and assembly of Favolaschia claudopus CIRM-BRFM 2984 isolated from oak limbs.</title>
        <authorList>
            <person name="Navarro D."/>
            <person name="Drula E."/>
            <person name="Chaduli D."/>
            <person name="Cazenave R."/>
            <person name="Ahrendt S."/>
            <person name="Wang J."/>
            <person name="Lipzen A."/>
            <person name="Daum C."/>
            <person name="Barry K."/>
            <person name="Grigoriev I.V."/>
            <person name="Favel A."/>
            <person name="Rosso M.N."/>
            <person name="Martin F."/>
        </authorList>
    </citation>
    <scope>NUCLEOTIDE SEQUENCE [LARGE SCALE GENOMIC DNA]</scope>
    <source>
        <strain evidence="2 3">CIRM-BRFM 2984</strain>
    </source>
</reference>
<keyword evidence="3" id="KW-1185">Reference proteome</keyword>
<dbReference type="EMBL" id="JAWWNJ010000126">
    <property type="protein sequence ID" value="KAK6988066.1"/>
    <property type="molecule type" value="Genomic_DNA"/>
</dbReference>
<dbReference type="Pfam" id="PF13472">
    <property type="entry name" value="Lipase_GDSL_2"/>
    <property type="match status" value="1"/>
</dbReference>
<accession>A0AAV9ZNJ9</accession>